<evidence type="ECO:0000313" key="4">
    <source>
        <dbReference type="EMBL" id="QDQ98937.1"/>
    </source>
</evidence>
<dbReference type="InterPro" id="IPR011330">
    <property type="entry name" value="Glyco_hydro/deAcase_b/a-brl"/>
</dbReference>
<dbReference type="InterPro" id="IPR050248">
    <property type="entry name" value="Polysacc_deacetylase_ArnD"/>
</dbReference>
<dbReference type="SUPFAM" id="SSF88713">
    <property type="entry name" value="Glycoside hydrolase/deacetylase"/>
    <property type="match status" value="1"/>
</dbReference>
<dbReference type="CDD" id="cd10917">
    <property type="entry name" value="CE4_NodB_like_6s_7s"/>
    <property type="match status" value="1"/>
</dbReference>
<name>A0A516X792_9ACTN</name>
<dbReference type="GO" id="GO:0005975">
    <property type="term" value="P:carbohydrate metabolic process"/>
    <property type="evidence" value="ECO:0007669"/>
    <property type="project" value="InterPro"/>
</dbReference>
<dbReference type="PROSITE" id="PS51257">
    <property type="entry name" value="PROKAR_LIPOPROTEIN"/>
    <property type="match status" value="1"/>
</dbReference>
<dbReference type="KEGG" id="toy:FO059_01880"/>
<protein>
    <submittedName>
        <fullName evidence="4">Polysaccharide deacetylase family protein</fullName>
    </submittedName>
</protein>
<dbReference type="Pfam" id="PF01522">
    <property type="entry name" value="Polysacc_deac_1"/>
    <property type="match status" value="1"/>
</dbReference>
<keyword evidence="5" id="KW-1185">Reference proteome</keyword>
<dbReference type="Proteomes" id="UP000317344">
    <property type="component" value="Chromosome"/>
</dbReference>
<evidence type="ECO:0000313" key="5">
    <source>
        <dbReference type="Proteomes" id="UP000317344"/>
    </source>
</evidence>
<sequence>MERRLTRRSLLGIGLGSAAVVATGCSAADGTTAATSSTTSPAASAAAETTTAADPSTTPTWAPGSPARAIVRGSGSRPQVALTFHGTGPLAITRRVTDILADHGAHATVFAIGRWLASEPDAARIILDGGHELGNHTWSHPPLSTYGPDAMYEEIVRCRDEIHRLTGGPGAFFRQSDGQYATDEECVQAGRAGYARILNYDIDSTDWKGTSTGTIRAAVARATAGSVISLHLGRSSTVAALPLVLDDLARRGLTGVTGTELLR</sequence>
<accession>A0A516X792</accession>
<feature type="domain" description="NodB homology" evidence="3">
    <location>
        <begin position="78"/>
        <end position="256"/>
    </location>
</feature>
<feature type="compositionally biased region" description="Low complexity" evidence="1">
    <location>
        <begin position="30"/>
        <end position="60"/>
    </location>
</feature>
<feature type="chain" id="PRO_5021884822" evidence="2">
    <location>
        <begin position="28"/>
        <end position="263"/>
    </location>
</feature>
<dbReference type="GO" id="GO:0016810">
    <property type="term" value="F:hydrolase activity, acting on carbon-nitrogen (but not peptide) bonds"/>
    <property type="evidence" value="ECO:0007669"/>
    <property type="project" value="InterPro"/>
</dbReference>
<proteinExistence type="predicted"/>
<gene>
    <name evidence="4" type="ORF">FO059_01880</name>
</gene>
<feature type="signal peptide" evidence="2">
    <location>
        <begin position="1"/>
        <end position="27"/>
    </location>
</feature>
<dbReference type="OrthoDB" id="9763050at2"/>
<dbReference type="EMBL" id="CP041765">
    <property type="protein sequence ID" value="QDQ98937.1"/>
    <property type="molecule type" value="Genomic_DNA"/>
</dbReference>
<dbReference type="PROSITE" id="PS51318">
    <property type="entry name" value="TAT"/>
    <property type="match status" value="1"/>
</dbReference>
<dbReference type="InterPro" id="IPR006311">
    <property type="entry name" value="TAT_signal"/>
</dbReference>
<evidence type="ECO:0000256" key="1">
    <source>
        <dbReference type="SAM" id="MobiDB-lite"/>
    </source>
</evidence>
<dbReference type="PANTHER" id="PTHR10587">
    <property type="entry name" value="GLYCOSYL TRANSFERASE-RELATED"/>
    <property type="match status" value="1"/>
</dbReference>
<dbReference type="InterPro" id="IPR002509">
    <property type="entry name" value="NODB_dom"/>
</dbReference>
<dbReference type="AlphaFoldDB" id="A0A516X792"/>
<reference evidence="4 5" key="1">
    <citation type="submission" date="2019-07" db="EMBL/GenBank/DDBJ databases">
        <title>Tomitella cavernea sp. nov., an actinomycete isolated from soil.</title>
        <authorList>
            <person name="Cheng J."/>
        </authorList>
    </citation>
    <scope>NUCLEOTIDE SEQUENCE [LARGE SCALE GENOMIC DNA]</scope>
    <source>
        <strain evidence="4 5">HY188</strain>
    </source>
</reference>
<dbReference type="PROSITE" id="PS51677">
    <property type="entry name" value="NODB"/>
    <property type="match status" value="1"/>
</dbReference>
<organism evidence="4 5">
    <name type="scientific">Tomitella fengzijianii</name>
    <dbReference type="NCBI Taxonomy" id="2597660"/>
    <lineage>
        <taxon>Bacteria</taxon>
        <taxon>Bacillati</taxon>
        <taxon>Actinomycetota</taxon>
        <taxon>Actinomycetes</taxon>
        <taxon>Mycobacteriales</taxon>
        <taxon>Tomitella</taxon>
    </lineage>
</organism>
<dbReference type="Gene3D" id="3.20.20.370">
    <property type="entry name" value="Glycoside hydrolase/deacetylase"/>
    <property type="match status" value="1"/>
</dbReference>
<evidence type="ECO:0000259" key="3">
    <source>
        <dbReference type="PROSITE" id="PS51677"/>
    </source>
</evidence>
<reference evidence="4 5" key="2">
    <citation type="submission" date="2019-07" db="EMBL/GenBank/DDBJ databases">
        <authorList>
            <person name="Huang Y."/>
        </authorList>
    </citation>
    <scope>NUCLEOTIDE SEQUENCE [LARGE SCALE GENOMIC DNA]</scope>
    <source>
        <strain evidence="4 5">HY188</strain>
    </source>
</reference>
<dbReference type="PANTHER" id="PTHR10587:SF137">
    <property type="entry name" value="4-DEOXY-4-FORMAMIDO-L-ARABINOSE-PHOSPHOUNDECAPRENOL DEFORMYLASE ARND-RELATED"/>
    <property type="match status" value="1"/>
</dbReference>
<keyword evidence="2" id="KW-0732">Signal</keyword>
<feature type="region of interest" description="Disordered" evidence="1">
    <location>
        <begin position="30"/>
        <end position="64"/>
    </location>
</feature>
<evidence type="ECO:0000256" key="2">
    <source>
        <dbReference type="SAM" id="SignalP"/>
    </source>
</evidence>